<evidence type="ECO:0000256" key="3">
    <source>
        <dbReference type="ARBA" id="ARBA00014376"/>
    </source>
</evidence>
<keyword evidence="8" id="KW-0966">Cell projection</keyword>
<dbReference type="PANTHER" id="PTHR30435">
    <property type="entry name" value="FLAGELLAR PROTEIN"/>
    <property type="match status" value="1"/>
</dbReference>
<evidence type="ECO:0000256" key="4">
    <source>
        <dbReference type="ARBA" id="ARBA00023143"/>
    </source>
</evidence>
<dbReference type="PIRSF" id="PIRSF002889">
    <property type="entry name" value="Rod_FlgB"/>
    <property type="match status" value="1"/>
</dbReference>
<organism evidence="8 9">
    <name type="scientific">Pallidibacillus thermolactis</name>
    <dbReference type="NCBI Taxonomy" id="251051"/>
    <lineage>
        <taxon>Bacteria</taxon>
        <taxon>Bacillati</taxon>
        <taxon>Bacillota</taxon>
        <taxon>Bacilli</taxon>
        <taxon>Bacillales</taxon>
        <taxon>Bacillaceae</taxon>
        <taxon>Pallidibacillus</taxon>
    </lineage>
</organism>
<dbReference type="InterPro" id="IPR019776">
    <property type="entry name" value="Flagellar_basal_body_rod_CS"/>
</dbReference>
<evidence type="ECO:0000256" key="6">
    <source>
        <dbReference type="PIRNR" id="PIRNR002889"/>
    </source>
</evidence>
<comment type="function">
    <text evidence="5 6">Structural component of flagellum, the bacterial motility apparatus. Part of the rod structure of flagellar basal body.</text>
</comment>
<proteinExistence type="inferred from homology"/>
<evidence type="ECO:0000313" key="8">
    <source>
        <dbReference type="EMBL" id="MCU9593099.1"/>
    </source>
</evidence>
<name>A0ABT2WE69_9BACI</name>
<dbReference type="RefSeq" id="WP_173661169.1">
    <property type="nucleotide sequence ID" value="NZ_JAOUSE010000002.1"/>
</dbReference>
<keyword evidence="4 6" id="KW-0975">Bacterial flagellum</keyword>
<keyword evidence="9" id="KW-1185">Reference proteome</keyword>
<evidence type="ECO:0000256" key="2">
    <source>
        <dbReference type="ARBA" id="ARBA00009677"/>
    </source>
</evidence>
<protein>
    <recommendedName>
        <fullName evidence="3 6">Flagellar basal body rod protein FlgB</fullName>
    </recommendedName>
</protein>
<dbReference type="Proteomes" id="UP001208656">
    <property type="component" value="Unassembled WGS sequence"/>
</dbReference>
<evidence type="ECO:0000259" key="7">
    <source>
        <dbReference type="Pfam" id="PF00460"/>
    </source>
</evidence>
<dbReference type="Pfam" id="PF00460">
    <property type="entry name" value="Flg_bb_rod"/>
    <property type="match status" value="1"/>
</dbReference>
<accession>A0ABT2WE69</accession>
<dbReference type="NCBIfam" id="TIGR01396">
    <property type="entry name" value="FlgB"/>
    <property type="match status" value="1"/>
</dbReference>
<comment type="similarity">
    <text evidence="2 6">Belongs to the flagella basal body rod proteins family.</text>
</comment>
<gene>
    <name evidence="8" type="primary">flgB</name>
    <name evidence="8" type="ORF">OEV82_01345</name>
</gene>
<evidence type="ECO:0000313" key="9">
    <source>
        <dbReference type="Proteomes" id="UP001208656"/>
    </source>
</evidence>
<evidence type="ECO:0000256" key="5">
    <source>
        <dbReference type="ARBA" id="ARBA00024934"/>
    </source>
</evidence>
<dbReference type="PROSITE" id="PS00588">
    <property type="entry name" value="FLAGELLA_BB_ROD"/>
    <property type="match status" value="1"/>
</dbReference>
<dbReference type="InterPro" id="IPR006300">
    <property type="entry name" value="FlgB"/>
</dbReference>
<comment type="caution">
    <text evidence="8">The sequence shown here is derived from an EMBL/GenBank/DDBJ whole genome shotgun (WGS) entry which is preliminary data.</text>
</comment>
<dbReference type="PANTHER" id="PTHR30435:SF12">
    <property type="entry name" value="FLAGELLAR BASAL BODY ROD PROTEIN FLGB"/>
    <property type="match status" value="1"/>
</dbReference>
<reference evidence="8 9" key="1">
    <citation type="submission" date="2022-10" db="EMBL/GenBank/DDBJ databases">
        <title>Description of Fervidibacillus gen. nov. in the family Fervidibacillaceae fam. nov. with two species, Fervidibacillus albus sp. nov., and Fervidibacillus halotolerans sp. nov., isolated from tidal flat sediments.</title>
        <authorList>
            <person name="Kwon K.K."/>
            <person name="Yang S.-H."/>
        </authorList>
    </citation>
    <scope>NUCLEOTIDE SEQUENCE [LARGE SCALE GENOMIC DNA]</scope>
    <source>
        <strain evidence="8 9">DSM 23332</strain>
    </source>
</reference>
<evidence type="ECO:0000256" key="1">
    <source>
        <dbReference type="ARBA" id="ARBA00004117"/>
    </source>
</evidence>
<comment type="subcellular location">
    <subcellularLocation>
        <location evidence="1 6">Bacterial flagellum basal body</location>
    </subcellularLocation>
</comment>
<comment type="subunit">
    <text evidence="6">The basal body constitutes a major portion of the flagellar organelle and consists of a number of rings mounted on a central rod.</text>
</comment>
<dbReference type="EMBL" id="JAOUSE010000002">
    <property type="protein sequence ID" value="MCU9593099.1"/>
    <property type="molecule type" value="Genomic_DNA"/>
</dbReference>
<keyword evidence="8" id="KW-0969">Cilium</keyword>
<keyword evidence="8" id="KW-0282">Flagellum</keyword>
<sequence length="130" mass="14812">MSLFSHTIHVLDRALDYSALKQKTISNNIANVDTPQYKAQDVVSFKKFFNQELSKGITAKRSNEKHIPFQSSTKSLTITHRNVQFNENGNSVNMDQEMAKLADNQIYYNAMIERLNGKFNTLKNVIKGGQ</sequence>
<feature type="domain" description="Flagellar basal body rod protein N-terminal" evidence="7">
    <location>
        <begin position="14"/>
        <end position="38"/>
    </location>
</feature>
<dbReference type="InterPro" id="IPR001444">
    <property type="entry name" value="Flag_bb_rod_N"/>
</dbReference>